<dbReference type="EMBL" id="VXIV02003287">
    <property type="protein sequence ID" value="KAF6018646.1"/>
    <property type="molecule type" value="Genomic_DNA"/>
</dbReference>
<evidence type="ECO:0000313" key="4">
    <source>
        <dbReference type="EMBL" id="KAF6018646.1"/>
    </source>
</evidence>
<evidence type="ECO:0000256" key="2">
    <source>
        <dbReference type="ARBA" id="ARBA00023242"/>
    </source>
</evidence>
<protein>
    <submittedName>
        <fullName evidence="4">CHRAC1</fullName>
    </submittedName>
</protein>
<dbReference type="InterPro" id="IPR003958">
    <property type="entry name" value="CBFA_NFYB_domain"/>
</dbReference>
<keyword evidence="2" id="KW-0539">Nucleus</keyword>
<evidence type="ECO:0000256" key="1">
    <source>
        <dbReference type="ARBA" id="ARBA00004123"/>
    </source>
</evidence>
<keyword evidence="5" id="KW-1185">Reference proteome</keyword>
<dbReference type="GO" id="GO:0046982">
    <property type="term" value="F:protein heterodimerization activity"/>
    <property type="evidence" value="ECO:0007669"/>
    <property type="project" value="InterPro"/>
</dbReference>
<organism evidence="4 5">
    <name type="scientific">Bugula neritina</name>
    <name type="common">Brown bryozoan</name>
    <name type="synonym">Sertularia neritina</name>
    <dbReference type="NCBI Taxonomy" id="10212"/>
    <lineage>
        <taxon>Eukaryota</taxon>
        <taxon>Metazoa</taxon>
        <taxon>Spiralia</taxon>
        <taxon>Lophotrochozoa</taxon>
        <taxon>Bryozoa</taxon>
        <taxon>Gymnolaemata</taxon>
        <taxon>Cheilostomatida</taxon>
        <taxon>Flustrina</taxon>
        <taxon>Buguloidea</taxon>
        <taxon>Bugulidae</taxon>
        <taxon>Bugula</taxon>
    </lineage>
</organism>
<reference evidence="4" key="1">
    <citation type="submission" date="2020-06" db="EMBL/GenBank/DDBJ databases">
        <title>Draft genome of Bugula neritina, a colonial animal packing powerful symbionts and potential medicines.</title>
        <authorList>
            <person name="Rayko M."/>
        </authorList>
    </citation>
    <scope>NUCLEOTIDE SEQUENCE [LARGE SCALE GENOMIC DNA]</scope>
    <source>
        <strain evidence="4">Kwan_BN1</strain>
    </source>
</reference>
<dbReference type="InterPro" id="IPR050568">
    <property type="entry name" value="Transcr_DNA_Rep_Reg"/>
</dbReference>
<dbReference type="Pfam" id="PF00808">
    <property type="entry name" value="CBFD_NFYB_HMF"/>
    <property type="match status" value="1"/>
</dbReference>
<gene>
    <name evidence="4" type="ORF">EB796_023042</name>
</gene>
<dbReference type="SUPFAM" id="SSF47113">
    <property type="entry name" value="Histone-fold"/>
    <property type="match status" value="1"/>
</dbReference>
<dbReference type="GO" id="GO:0006338">
    <property type="term" value="P:chromatin remodeling"/>
    <property type="evidence" value="ECO:0007669"/>
    <property type="project" value="TreeGrafter"/>
</dbReference>
<dbReference type="GO" id="GO:0006261">
    <property type="term" value="P:DNA-templated DNA replication"/>
    <property type="evidence" value="ECO:0007669"/>
    <property type="project" value="TreeGrafter"/>
</dbReference>
<comment type="caution">
    <text evidence="4">The sequence shown here is derived from an EMBL/GenBank/DDBJ whole genome shotgun (WGS) entry which is preliminary data.</text>
</comment>
<comment type="subcellular location">
    <subcellularLocation>
        <location evidence="1">Nucleus</location>
    </subcellularLocation>
</comment>
<evidence type="ECO:0000313" key="5">
    <source>
        <dbReference type="Proteomes" id="UP000593567"/>
    </source>
</evidence>
<name>A0A7J7IYL9_BUGNE</name>
<dbReference type="InterPro" id="IPR009072">
    <property type="entry name" value="Histone-fold"/>
</dbReference>
<dbReference type="Proteomes" id="UP000593567">
    <property type="component" value="Unassembled WGS sequence"/>
</dbReference>
<accession>A0A7J7IYL9</accession>
<dbReference type="Gene3D" id="1.10.20.10">
    <property type="entry name" value="Histone, subunit A"/>
    <property type="match status" value="1"/>
</dbReference>
<feature type="domain" description="Transcription factor CBF/NF-Y/archaeal histone" evidence="3">
    <location>
        <begin position="1"/>
        <end position="39"/>
    </location>
</feature>
<dbReference type="OrthoDB" id="1291358at2759"/>
<dbReference type="PANTHER" id="PTHR10252">
    <property type="entry name" value="HISTONE-LIKE TRANSCRIPTION FACTOR CCAAT-RELATED"/>
    <property type="match status" value="1"/>
</dbReference>
<sequence length="98" mass="10893">MKSSPDVENISQDALTAVTAATELFVKDLTQKVYKLMPHKDMGITYNDVAALVNNEDSYGFLDDIIPRKTMGRDILSQLKNKNDIQDDEDLKSEAVGS</sequence>
<proteinExistence type="predicted"/>
<dbReference type="PANTHER" id="PTHR10252:SF54">
    <property type="entry name" value="CHROMATIN ACCESSIBILITY COMPLEX PROTEIN 1"/>
    <property type="match status" value="1"/>
</dbReference>
<dbReference type="GO" id="GO:0008623">
    <property type="term" value="C:CHRAC"/>
    <property type="evidence" value="ECO:0007669"/>
    <property type="project" value="TreeGrafter"/>
</dbReference>
<dbReference type="AlphaFoldDB" id="A0A7J7IYL9"/>
<evidence type="ECO:0000259" key="3">
    <source>
        <dbReference type="Pfam" id="PF00808"/>
    </source>
</evidence>